<name>A0A0L0MCF4_9BURK</name>
<accession>A0A0L0MCF4</accession>
<dbReference type="PATRIC" id="fig|242163.4.peg.671"/>
<organism evidence="2 3">
    <name type="scientific">Candidatus Burkholderia verschuerenii</name>
    <dbReference type="NCBI Taxonomy" id="242163"/>
    <lineage>
        <taxon>Bacteria</taxon>
        <taxon>Pseudomonadati</taxon>
        <taxon>Pseudomonadota</taxon>
        <taxon>Betaproteobacteria</taxon>
        <taxon>Burkholderiales</taxon>
        <taxon>Burkholderiaceae</taxon>
        <taxon>Burkholderia</taxon>
    </lineage>
</organism>
<proteinExistence type="predicted"/>
<evidence type="ECO:0000256" key="1">
    <source>
        <dbReference type="SAM" id="Phobius"/>
    </source>
</evidence>
<evidence type="ECO:0000313" key="2">
    <source>
        <dbReference type="EMBL" id="KND59634.1"/>
    </source>
</evidence>
<gene>
    <name evidence="2" type="ORF">BVER_00642</name>
</gene>
<keyword evidence="1" id="KW-0472">Membrane</keyword>
<keyword evidence="1" id="KW-0812">Transmembrane</keyword>
<evidence type="ECO:0000313" key="3">
    <source>
        <dbReference type="Proteomes" id="UP000036959"/>
    </source>
</evidence>
<dbReference type="EMBL" id="LFJJ01000112">
    <property type="protein sequence ID" value="KND59634.1"/>
    <property type="molecule type" value="Genomic_DNA"/>
</dbReference>
<keyword evidence="1" id="KW-1133">Transmembrane helix</keyword>
<comment type="caution">
    <text evidence="2">The sequence shown here is derived from an EMBL/GenBank/DDBJ whole genome shotgun (WGS) entry which is preliminary data.</text>
</comment>
<dbReference type="AlphaFoldDB" id="A0A0L0MCF4"/>
<dbReference type="Proteomes" id="UP000036959">
    <property type="component" value="Unassembled WGS sequence"/>
</dbReference>
<feature type="transmembrane region" description="Helical" evidence="1">
    <location>
        <begin position="59"/>
        <end position="79"/>
    </location>
</feature>
<protein>
    <submittedName>
        <fullName evidence="2">Uncharacterized protein</fullName>
    </submittedName>
</protein>
<reference evidence="3" key="1">
    <citation type="submission" date="2015-06" db="EMBL/GenBank/DDBJ databases">
        <title>Comparative genomics of Burkholderia leaf nodule symbionts.</title>
        <authorList>
            <person name="Carlier A."/>
            <person name="Eberl L."/>
            <person name="Pinto-Carbo M."/>
        </authorList>
    </citation>
    <scope>NUCLEOTIDE SEQUENCE [LARGE SCALE GENOMIC DNA]</scope>
    <source>
        <strain evidence="3">UZHbot4</strain>
    </source>
</reference>
<sequence>MQRIGADYTHRALATRTSPENRVCDIGSQEGDFLAGCDMKRGSFSEAGRRRRRMFLSKAHVALAAAGTLGSCFGIGIAINGGLEFNRTKLFVGVGLIAFSTILYISMLFVKDDEPS</sequence>
<keyword evidence="3" id="KW-1185">Reference proteome</keyword>
<feature type="transmembrane region" description="Helical" evidence="1">
    <location>
        <begin position="91"/>
        <end position="110"/>
    </location>
</feature>